<feature type="region of interest" description="Disordered" evidence="1">
    <location>
        <begin position="70"/>
        <end position="95"/>
    </location>
</feature>
<dbReference type="KEGG" id="vg:77931448"/>
<sequence>MPALTRSRVSRRVLLVSKTERHKEPAMSEIIVREMTDATPNCALCGFAIEDIDLATETTRGLVHFDRQCPKGETKKAKPARKTTARKTPAKSPERVLAESAGIVVKEMTIVGVRGAHAECDHPATKSARAACRKARAGK</sequence>
<name>A0A5J6D719_9CAUD</name>
<dbReference type="Proteomes" id="UP000327392">
    <property type="component" value="Segment"/>
</dbReference>
<gene>
    <name evidence="2" type="primary">94</name>
    <name evidence="2" type="ORF">SEA_ZUKO_94</name>
</gene>
<dbReference type="GeneID" id="77931448"/>
<accession>A0A5J6D719</accession>
<evidence type="ECO:0000313" key="2">
    <source>
        <dbReference type="EMBL" id="QEQ93672.1"/>
    </source>
</evidence>
<evidence type="ECO:0000256" key="1">
    <source>
        <dbReference type="SAM" id="MobiDB-lite"/>
    </source>
</evidence>
<proteinExistence type="predicted"/>
<feature type="compositionally biased region" description="Basic residues" evidence="1">
    <location>
        <begin position="77"/>
        <end position="89"/>
    </location>
</feature>
<keyword evidence="3" id="KW-1185">Reference proteome</keyword>
<protein>
    <submittedName>
        <fullName evidence="2">Uncharacterized protein</fullName>
    </submittedName>
</protein>
<reference evidence="2 3" key="1">
    <citation type="submission" date="2019-07" db="EMBL/GenBank/DDBJ databases">
        <authorList>
            <person name="Mandava P."/>
            <person name="Ferry J.C."/>
            <person name="Fallon S.M."/>
            <person name="Hajdenberg M."/>
            <person name="Sharma E."/>
            <person name="Shaffer C.D."/>
            <person name="Weston-Hafer K.A."/>
            <person name="Garlena R.A."/>
            <person name="Russell D.A."/>
            <person name="Pope W.H."/>
            <person name="Jacobs-Sera D."/>
            <person name="Hatfull G.F."/>
        </authorList>
    </citation>
    <scope>NUCLEOTIDE SEQUENCE [LARGE SCALE GENOMIC DNA]</scope>
</reference>
<dbReference type="RefSeq" id="YP_010655585.1">
    <property type="nucleotide sequence ID" value="NC_070829.1"/>
</dbReference>
<organism evidence="2 3">
    <name type="scientific">Streptomyces phage Zuko</name>
    <dbReference type="NCBI Taxonomy" id="2601695"/>
    <lineage>
        <taxon>Viruses</taxon>
        <taxon>Duplodnaviria</taxon>
        <taxon>Heunggongvirae</taxon>
        <taxon>Uroviricota</taxon>
        <taxon>Caudoviricetes</taxon>
        <taxon>Zukovirus</taxon>
        <taxon>Zukovirus zuko</taxon>
    </lineage>
</organism>
<dbReference type="EMBL" id="MN204493">
    <property type="protein sequence ID" value="QEQ93672.1"/>
    <property type="molecule type" value="Genomic_DNA"/>
</dbReference>
<evidence type="ECO:0000313" key="3">
    <source>
        <dbReference type="Proteomes" id="UP000327392"/>
    </source>
</evidence>